<dbReference type="GO" id="GO:0005886">
    <property type="term" value="C:plasma membrane"/>
    <property type="evidence" value="ECO:0007669"/>
    <property type="project" value="TreeGrafter"/>
</dbReference>
<dbReference type="AlphaFoldDB" id="A0A644U832"/>
<feature type="transmembrane region" description="Helical" evidence="5">
    <location>
        <begin position="68"/>
        <end position="90"/>
    </location>
</feature>
<dbReference type="GO" id="GO:0016829">
    <property type="term" value="F:lyase activity"/>
    <property type="evidence" value="ECO:0007669"/>
    <property type="project" value="UniProtKB-KW"/>
</dbReference>
<feature type="transmembrane region" description="Helical" evidence="5">
    <location>
        <begin position="134"/>
        <end position="155"/>
    </location>
</feature>
<evidence type="ECO:0000256" key="2">
    <source>
        <dbReference type="ARBA" id="ARBA00022692"/>
    </source>
</evidence>
<keyword evidence="2 5" id="KW-0812">Transmembrane</keyword>
<feature type="transmembrane region" description="Helical" evidence="5">
    <location>
        <begin position="287"/>
        <end position="304"/>
    </location>
</feature>
<evidence type="ECO:0000256" key="5">
    <source>
        <dbReference type="SAM" id="Phobius"/>
    </source>
</evidence>
<comment type="subcellular location">
    <subcellularLocation>
        <location evidence="1">Membrane</location>
        <topology evidence="1">Multi-pass membrane protein</topology>
    </subcellularLocation>
</comment>
<reference evidence="6" key="1">
    <citation type="submission" date="2019-08" db="EMBL/GenBank/DDBJ databases">
        <authorList>
            <person name="Kucharzyk K."/>
            <person name="Murdoch R.W."/>
            <person name="Higgins S."/>
            <person name="Loffler F."/>
        </authorList>
    </citation>
    <scope>NUCLEOTIDE SEQUENCE</scope>
</reference>
<protein>
    <submittedName>
        <fullName evidence="6">Formate hydrogenlyase subunit 4</fullName>
    </submittedName>
</protein>
<feature type="transmembrane region" description="Helical" evidence="5">
    <location>
        <begin position="223"/>
        <end position="244"/>
    </location>
</feature>
<evidence type="ECO:0000256" key="3">
    <source>
        <dbReference type="ARBA" id="ARBA00022989"/>
    </source>
</evidence>
<dbReference type="InterPro" id="IPR052561">
    <property type="entry name" value="ComplexI_Subunit1"/>
</dbReference>
<keyword evidence="6" id="KW-0456">Lyase</keyword>
<evidence type="ECO:0000256" key="1">
    <source>
        <dbReference type="ARBA" id="ARBA00004141"/>
    </source>
</evidence>
<organism evidence="6">
    <name type="scientific">bioreactor metagenome</name>
    <dbReference type="NCBI Taxonomy" id="1076179"/>
    <lineage>
        <taxon>unclassified sequences</taxon>
        <taxon>metagenomes</taxon>
        <taxon>ecological metagenomes</taxon>
    </lineage>
</organism>
<dbReference type="PANTHER" id="PTHR43359">
    <property type="entry name" value="FORMATE HYDROGENLYASE SUBUNIT 4"/>
    <property type="match status" value="1"/>
</dbReference>
<name>A0A644U832_9ZZZZ</name>
<feature type="transmembrane region" description="Helical" evidence="5">
    <location>
        <begin position="6"/>
        <end position="30"/>
    </location>
</feature>
<keyword evidence="3 5" id="KW-1133">Transmembrane helix</keyword>
<feature type="transmembrane region" description="Helical" evidence="5">
    <location>
        <begin position="167"/>
        <end position="189"/>
    </location>
</feature>
<sequence>MEFKVGVSMINTLISIILIMAAAPLIEGIIKTAKARFQNRRGPSVLQPYYDLAKFFGKDSVVSPTVSWVFRLAPYVYFATVFAATGVVATGGEVSQFADMLILIYLLGLGRFFLALASLDAGSAFGGMGGSREMFLAVLVEPALLLALISVAFTANTTALGGMAGAAGGLPFSLPYILAAIAFFIVLIAETGRIPVDNPDTHLELTMIHEGMILEYSGRSLGLIHWASMAKQTVMLMLFVAFFVPWDLPGLSQAGLGGIWFVIKVMLAAGLLALVETSTNKMRIFKLPGLLAVSCLLSLLALVAQ</sequence>
<evidence type="ECO:0000256" key="4">
    <source>
        <dbReference type="ARBA" id="ARBA00023136"/>
    </source>
</evidence>
<dbReference type="PANTHER" id="PTHR43359:SF1">
    <property type="entry name" value="FORMATE HYDROGENLYASE SUBUNIT 4-RELATED"/>
    <property type="match status" value="1"/>
</dbReference>
<proteinExistence type="predicted"/>
<feature type="transmembrane region" description="Helical" evidence="5">
    <location>
        <begin position="256"/>
        <end position="275"/>
    </location>
</feature>
<dbReference type="EMBL" id="VSSQ01000085">
    <property type="protein sequence ID" value="MPL75101.1"/>
    <property type="molecule type" value="Genomic_DNA"/>
</dbReference>
<dbReference type="InterPro" id="IPR001694">
    <property type="entry name" value="NADH_UbQ_OxRdtase_su1/FPO"/>
</dbReference>
<evidence type="ECO:0000313" key="6">
    <source>
        <dbReference type="EMBL" id="MPL75101.1"/>
    </source>
</evidence>
<gene>
    <name evidence="6" type="primary">hycD_5</name>
    <name evidence="6" type="ORF">SDC9_20922</name>
</gene>
<keyword evidence="4 5" id="KW-0472">Membrane</keyword>
<feature type="transmembrane region" description="Helical" evidence="5">
    <location>
        <begin position="102"/>
        <end position="122"/>
    </location>
</feature>
<dbReference type="Pfam" id="PF00146">
    <property type="entry name" value="NADHdh"/>
    <property type="match status" value="1"/>
</dbReference>
<accession>A0A644U832</accession>
<comment type="caution">
    <text evidence="6">The sequence shown here is derived from an EMBL/GenBank/DDBJ whole genome shotgun (WGS) entry which is preliminary data.</text>
</comment>